<dbReference type="Pfam" id="PF09311">
    <property type="entry name" value="Rab5-bind"/>
    <property type="match status" value="1"/>
</dbReference>
<dbReference type="GO" id="GO:0005096">
    <property type="term" value="F:GTPase activator activity"/>
    <property type="evidence" value="ECO:0007669"/>
    <property type="project" value="InterPro"/>
</dbReference>
<evidence type="ECO:0000256" key="2">
    <source>
        <dbReference type="ARBA" id="ARBA00022771"/>
    </source>
</evidence>
<evidence type="ECO:0000256" key="4">
    <source>
        <dbReference type="PROSITE-ProRule" id="PRU00091"/>
    </source>
</evidence>
<evidence type="ECO:0000256" key="3">
    <source>
        <dbReference type="ARBA" id="ARBA00022833"/>
    </source>
</evidence>
<keyword evidence="7" id="KW-1185">Reference proteome</keyword>
<keyword evidence="2 4" id="KW-0863">Zinc-finger</keyword>
<dbReference type="GO" id="GO:0008270">
    <property type="term" value="F:zinc ion binding"/>
    <property type="evidence" value="ECO:0007669"/>
    <property type="project" value="UniProtKB-KW"/>
</dbReference>
<evidence type="ECO:0000313" key="8">
    <source>
        <dbReference type="WBParaSite" id="PSAMB.scaffold271size59940.g4248.t1"/>
    </source>
</evidence>
<dbReference type="SUPFAM" id="SSF103652">
    <property type="entry name" value="G protein-binding domain"/>
    <property type="match status" value="1"/>
</dbReference>
<evidence type="ECO:0000259" key="6">
    <source>
        <dbReference type="PROSITE" id="PS50178"/>
    </source>
</evidence>
<evidence type="ECO:0000256" key="1">
    <source>
        <dbReference type="ARBA" id="ARBA00022723"/>
    </source>
</evidence>
<accession>A0A914VXL3</accession>
<dbReference type="SUPFAM" id="SSF57903">
    <property type="entry name" value="FYVE/PHD zinc finger"/>
    <property type="match status" value="1"/>
</dbReference>
<organism evidence="7 8">
    <name type="scientific">Plectus sambesii</name>
    <dbReference type="NCBI Taxonomy" id="2011161"/>
    <lineage>
        <taxon>Eukaryota</taxon>
        <taxon>Metazoa</taxon>
        <taxon>Ecdysozoa</taxon>
        <taxon>Nematoda</taxon>
        <taxon>Chromadorea</taxon>
        <taxon>Plectida</taxon>
        <taxon>Plectina</taxon>
        <taxon>Plectoidea</taxon>
        <taxon>Plectidae</taxon>
        <taxon>Plectus</taxon>
    </lineage>
</organism>
<feature type="coiled-coil region" evidence="5">
    <location>
        <begin position="108"/>
        <end position="170"/>
    </location>
</feature>
<keyword evidence="1" id="KW-0479">Metal-binding</keyword>
<dbReference type="InterPro" id="IPR000306">
    <property type="entry name" value="Znf_FYVE"/>
</dbReference>
<dbReference type="CDD" id="cd15739">
    <property type="entry name" value="FYVE_RABE_unchar"/>
    <property type="match status" value="1"/>
</dbReference>
<dbReference type="InterPro" id="IPR015390">
    <property type="entry name" value="Rabaptin_Rab5-bd_dom"/>
</dbReference>
<dbReference type="Proteomes" id="UP000887566">
    <property type="component" value="Unplaced"/>
</dbReference>
<dbReference type="GO" id="GO:0006897">
    <property type="term" value="P:endocytosis"/>
    <property type="evidence" value="ECO:0007669"/>
    <property type="project" value="InterPro"/>
</dbReference>
<dbReference type="AlphaFoldDB" id="A0A914VXL3"/>
<dbReference type="InterPro" id="IPR011011">
    <property type="entry name" value="Znf_FYVE_PHD"/>
</dbReference>
<feature type="domain" description="FYVE-type" evidence="6">
    <location>
        <begin position="412"/>
        <end position="470"/>
    </location>
</feature>
<evidence type="ECO:0000256" key="5">
    <source>
        <dbReference type="SAM" id="Coils"/>
    </source>
</evidence>
<dbReference type="PROSITE" id="PS50178">
    <property type="entry name" value="ZF_FYVE"/>
    <property type="match status" value="1"/>
</dbReference>
<reference evidence="8" key="1">
    <citation type="submission" date="2022-11" db="UniProtKB">
        <authorList>
            <consortium name="WormBaseParasite"/>
        </authorList>
    </citation>
    <scope>IDENTIFICATION</scope>
</reference>
<dbReference type="WBParaSite" id="PSAMB.scaffold271size59940.g4248.t1">
    <property type="protein sequence ID" value="PSAMB.scaffold271size59940.g4248.t1"/>
    <property type="gene ID" value="PSAMB.scaffold271size59940.g4248"/>
</dbReference>
<dbReference type="FunFam" id="1.20.5.730:FF:000005">
    <property type="entry name" value="RABaptiN (Rab effector)"/>
    <property type="match status" value="1"/>
</dbReference>
<proteinExistence type="predicted"/>
<keyword evidence="5" id="KW-0175">Coiled coil</keyword>
<dbReference type="InterPro" id="IPR003914">
    <property type="entry name" value="Rabaptin"/>
</dbReference>
<name>A0A914VXL3_9BILA</name>
<evidence type="ECO:0000313" key="7">
    <source>
        <dbReference type="Proteomes" id="UP000887566"/>
    </source>
</evidence>
<dbReference type="PANTHER" id="PTHR31179:SF7">
    <property type="entry name" value="FYVE-TYPE DOMAIN-CONTAINING PROTEIN"/>
    <property type="match status" value="1"/>
</dbReference>
<dbReference type="InterPro" id="IPR017455">
    <property type="entry name" value="Znf_FYVE-rel"/>
</dbReference>
<keyword evidence="3" id="KW-0862">Zinc</keyword>
<sequence length="552" mass="62035">MNSEATDDANKPLVDGVQSVDSDATLVILSTSNAESPADEDAVDSTDPSTLLKTLKVDEDVLSQSSVGLSDAMSPIHGDRLVHSVSADVFDSPRRLASEALQLSCEMCANYETKLQQLQEMERSLKQQLAAAHHLSDRYHTELSGERLYRNELEAKMAVLSKEAQDQVRVAIDASTANEARIGAAIDEYTKRLNADKVEFDALREHAAHIERQAAEANNKYNKLLGAHRSKSSDMRAEAIELPQTVDELQLMCLQLREELIETRAAKEHVEETFKGDVGLLKEAIVAEQENKQRLEENLMEEVNQLRTELGITQSKVTSLLSAEQRAEEVEKRMAEFQTTIDDLETRLGTLQTERGELEFDLKESKRRCHTLQQELDTSEVVQRDFVKLSQSLQIELEKIRQAEQEVRWQFDEDVYLCNGCKEPFTKTRVRQHCRHCGRIFCEPCLPKNVPSGPQKRLAKVCDVCHTLLVRNINCVGDVSDIAVWRAEVAAVGSATLLLDDVKPCLPISAVFDQKLKRGSVDVTLQIPSETSDKRHSLAAIIAQLDWWYQTV</sequence>
<dbReference type="Gene3D" id="1.20.5.730">
    <property type="entry name" value="Single helix bin"/>
    <property type="match status" value="1"/>
</dbReference>
<feature type="coiled-coil region" evidence="5">
    <location>
        <begin position="200"/>
        <end position="406"/>
    </location>
</feature>
<dbReference type="Gene3D" id="3.30.40.10">
    <property type="entry name" value="Zinc/RING finger domain, C3HC4 (zinc finger)"/>
    <property type="match status" value="1"/>
</dbReference>
<dbReference type="InterPro" id="IPR013083">
    <property type="entry name" value="Znf_RING/FYVE/PHD"/>
</dbReference>
<protein>
    <submittedName>
        <fullName evidence="8">FYVE-type domain-containing protein</fullName>
    </submittedName>
</protein>
<dbReference type="PANTHER" id="PTHR31179">
    <property type="entry name" value="RAB GTPASE-BINDING EFFECTOR PROTEIN"/>
    <property type="match status" value="1"/>
</dbReference>
<dbReference type="Pfam" id="PF01363">
    <property type="entry name" value="FYVE"/>
    <property type="match status" value="1"/>
</dbReference>
<dbReference type="SMART" id="SM00064">
    <property type="entry name" value="FYVE"/>
    <property type="match status" value="1"/>
</dbReference>